<evidence type="ECO:0000256" key="3">
    <source>
        <dbReference type="ARBA" id="ARBA00023163"/>
    </source>
</evidence>
<dbReference type="Proteomes" id="UP000828924">
    <property type="component" value="Chromosome"/>
</dbReference>
<dbReference type="Pfam" id="PF13377">
    <property type="entry name" value="Peripla_BP_3"/>
    <property type="match status" value="1"/>
</dbReference>
<dbReference type="GO" id="GO:0003677">
    <property type="term" value="F:DNA binding"/>
    <property type="evidence" value="ECO:0007669"/>
    <property type="project" value="UniProtKB-KW"/>
</dbReference>
<dbReference type="PANTHER" id="PTHR30146:SF153">
    <property type="entry name" value="LACTOSE OPERON REPRESSOR"/>
    <property type="match status" value="1"/>
</dbReference>
<proteinExistence type="predicted"/>
<sequence>MKDDLNNSLVLVLNGLGLGPCLFDIASGIEQQSAAEGIHCVLATTHGIHEREIAVAAEMASQGVGLVALIGSTRDTEDYRTNVAALARELDAAGSRLVLAGRPSPGADLPLTVVDYDNEGGAFSLTSHLLSAGHERILFLGGGEDTTTAARITGYCRAVQAYGYTPDRELVAAHGNCSQLGPNGVRAILRGMPSDVTAVFAWDDELAVCAITQLKADGVPVPEEVSVVGFNNLLPYAEHQRPALTTAHVPFFDVGRHAVKLAAHREEPGLRHAQQVTLGTHVVFRDSVAARVARC</sequence>
<evidence type="ECO:0000313" key="5">
    <source>
        <dbReference type="EMBL" id="UNM14955.1"/>
    </source>
</evidence>
<evidence type="ECO:0000256" key="1">
    <source>
        <dbReference type="ARBA" id="ARBA00023015"/>
    </source>
</evidence>
<evidence type="ECO:0000259" key="4">
    <source>
        <dbReference type="Pfam" id="PF13377"/>
    </source>
</evidence>
<keyword evidence="6" id="KW-1185">Reference proteome</keyword>
<evidence type="ECO:0000256" key="2">
    <source>
        <dbReference type="ARBA" id="ARBA00023125"/>
    </source>
</evidence>
<feature type="domain" description="Transcriptional regulator LacI/GalR-like sensor" evidence="4">
    <location>
        <begin position="127"/>
        <end position="288"/>
    </location>
</feature>
<gene>
    <name evidence="5" type="ORF">J4032_28935</name>
</gene>
<name>A0ABY3WTH5_9ACTN</name>
<dbReference type="InterPro" id="IPR028082">
    <property type="entry name" value="Peripla_BP_I"/>
</dbReference>
<reference evidence="5 6" key="1">
    <citation type="submission" date="2021-03" db="EMBL/GenBank/DDBJ databases">
        <title>Complete genome of Streptomyces formicae strain 1H-GS9 (DSM 100524).</title>
        <authorList>
            <person name="Atanasov K.E."/>
            <person name="Altabella T."/>
            <person name="Ferrer A."/>
        </authorList>
    </citation>
    <scope>NUCLEOTIDE SEQUENCE [LARGE SCALE GENOMIC DNA]</scope>
    <source>
        <strain evidence="5 6">1H-GS9</strain>
    </source>
</reference>
<keyword evidence="2 5" id="KW-0238">DNA-binding</keyword>
<dbReference type="InterPro" id="IPR046335">
    <property type="entry name" value="LacI/GalR-like_sensor"/>
</dbReference>
<accession>A0ABY3WTH5</accession>
<dbReference type="RefSeq" id="WP_242335697.1">
    <property type="nucleotide sequence ID" value="NZ_CP071872.1"/>
</dbReference>
<organism evidence="5 6">
    <name type="scientific">Streptomyces formicae</name>
    <dbReference type="NCBI Taxonomy" id="1616117"/>
    <lineage>
        <taxon>Bacteria</taxon>
        <taxon>Bacillati</taxon>
        <taxon>Actinomycetota</taxon>
        <taxon>Actinomycetes</taxon>
        <taxon>Kitasatosporales</taxon>
        <taxon>Streptomycetaceae</taxon>
        <taxon>Streptomyces</taxon>
    </lineage>
</organism>
<keyword evidence="1" id="KW-0805">Transcription regulation</keyword>
<dbReference type="PANTHER" id="PTHR30146">
    <property type="entry name" value="LACI-RELATED TRANSCRIPTIONAL REPRESSOR"/>
    <property type="match status" value="1"/>
</dbReference>
<keyword evidence="3" id="KW-0804">Transcription</keyword>
<protein>
    <submittedName>
        <fullName evidence="5">LacI family DNA-binding transcriptional regulator</fullName>
    </submittedName>
</protein>
<dbReference type="EMBL" id="CP071872">
    <property type="protein sequence ID" value="UNM14955.1"/>
    <property type="molecule type" value="Genomic_DNA"/>
</dbReference>
<evidence type="ECO:0000313" key="6">
    <source>
        <dbReference type="Proteomes" id="UP000828924"/>
    </source>
</evidence>
<dbReference type="SUPFAM" id="SSF53822">
    <property type="entry name" value="Periplasmic binding protein-like I"/>
    <property type="match status" value="1"/>
</dbReference>
<dbReference type="Gene3D" id="3.40.50.2300">
    <property type="match status" value="2"/>
</dbReference>
<dbReference type="CDD" id="cd06267">
    <property type="entry name" value="PBP1_LacI_sugar_binding-like"/>
    <property type="match status" value="1"/>
</dbReference>